<organism evidence="4 5">
    <name type="scientific">Streptosporangium carneum</name>
    <dbReference type="NCBI Taxonomy" id="47481"/>
    <lineage>
        <taxon>Bacteria</taxon>
        <taxon>Bacillati</taxon>
        <taxon>Actinomycetota</taxon>
        <taxon>Actinomycetes</taxon>
        <taxon>Streptosporangiales</taxon>
        <taxon>Streptosporangiaceae</taxon>
        <taxon>Streptosporangium</taxon>
    </lineage>
</organism>
<dbReference type="Pfam" id="PF08291">
    <property type="entry name" value="Peptidase_M15_3"/>
    <property type="match status" value="1"/>
</dbReference>
<dbReference type="InterPro" id="IPR002901">
    <property type="entry name" value="MGlyc_endo_b_GlcNAc-like_dom"/>
</dbReference>
<dbReference type="PANTHER" id="PTHR33308:SF9">
    <property type="entry name" value="PEPTIDOGLYCAN HYDROLASE FLGJ"/>
    <property type="match status" value="1"/>
</dbReference>
<evidence type="ECO:0000256" key="1">
    <source>
        <dbReference type="ARBA" id="ARBA00022801"/>
    </source>
</evidence>
<dbReference type="EMBL" id="BSEV01000019">
    <property type="protein sequence ID" value="GLK12993.1"/>
    <property type="molecule type" value="Genomic_DNA"/>
</dbReference>
<feature type="domain" description="Mannosyl-glycoprotein endo-beta-N-acetylglucosamidase-like" evidence="3">
    <location>
        <begin position="642"/>
        <end position="814"/>
    </location>
</feature>
<comment type="caution">
    <text evidence="4">The sequence shown here is derived from an EMBL/GenBank/DDBJ whole genome shotgun (WGS) entry which is preliminary data.</text>
</comment>
<dbReference type="Gene3D" id="3.30.1380.10">
    <property type="match status" value="1"/>
</dbReference>
<feature type="region of interest" description="Disordered" evidence="2">
    <location>
        <begin position="1"/>
        <end position="25"/>
    </location>
</feature>
<dbReference type="PANTHER" id="PTHR33308">
    <property type="entry name" value="PEPTIDOGLYCAN HYDROLASE FLGJ"/>
    <property type="match status" value="1"/>
</dbReference>
<evidence type="ECO:0000259" key="3">
    <source>
        <dbReference type="SMART" id="SM00047"/>
    </source>
</evidence>
<dbReference type="InterPro" id="IPR009045">
    <property type="entry name" value="Zn_M74/Hedgehog-like"/>
</dbReference>
<dbReference type="Pfam" id="PF01832">
    <property type="entry name" value="Glucosaminidase"/>
    <property type="match status" value="1"/>
</dbReference>
<reference evidence="4" key="1">
    <citation type="journal article" date="2014" name="Int. J. Syst. Evol. Microbiol.">
        <title>Complete genome sequence of Corynebacterium casei LMG S-19264T (=DSM 44701T), isolated from a smear-ripened cheese.</title>
        <authorList>
            <consortium name="US DOE Joint Genome Institute (JGI-PGF)"/>
            <person name="Walter F."/>
            <person name="Albersmeier A."/>
            <person name="Kalinowski J."/>
            <person name="Ruckert C."/>
        </authorList>
    </citation>
    <scope>NUCLEOTIDE SEQUENCE</scope>
    <source>
        <strain evidence="4">VKM Ac-2007</strain>
    </source>
</reference>
<keyword evidence="5" id="KW-1185">Reference proteome</keyword>
<dbReference type="InterPro" id="IPR013230">
    <property type="entry name" value="Peptidase_M15A_C"/>
</dbReference>
<accession>A0A9W6I7E0</accession>
<evidence type="ECO:0000313" key="4">
    <source>
        <dbReference type="EMBL" id="GLK12993.1"/>
    </source>
</evidence>
<dbReference type="Gene3D" id="1.10.530.10">
    <property type="match status" value="1"/>
</dbReference>
<dbReference type="SUPFAM" id="SSF55166">
    <property type="entry name" value="Hedgehog/DD-peptidase"/>
    <property type="match status" value="1"/>
</dbReference>
<protein>
    <recommendedName>
        <fullName evidence="3">Mannosyl-glycoprotein endo-beta-N-acetylglucosamidase-like domain-containing protein</fullName>
    </recommendedName>
</protein>
<evidence type="ECO:0000256" key="2">
    <source>
        <dbReference type="SAM" id="MobiDB-lite"/>
    </source>
</evidence>
<evidence type="ECO:0000313" key="5">
    <source>
        <dbReference type="Proteomes" id="UP001143474"/>
    </source>
</evidence>
<dbReference type="RefSeq" id="WP_271221294.1">
    <property type="nucleotide sequence ID" value="NZ_BAAAVD010000012.1"/>
</dbReference>
<keyword evidence="1" id="KW-0378">Hydrolase</keyword>
<reference evidence="4" key="2">
    <citation type="submission" date="2023-01" db="EMBL/GenBank/DDBJ databases">
        <authorList>
            <person name="Sun Q."/>
            <person name="Evtushenko L."/>
        </authorList>
    </citation>
    <scope>NUCLEOTIDE SEQUENCE</scope>
    <source>
        <strain evidence="4">VKM Ac-2007</strain>
    </source>
</reference>
<dbReference type="SMART" id="SM00047">
    <property type="entry name" value="LYZ2"/>
    <property type="match status" value="1"/>
</dbReference>
<dbReference type="GO" id="GO:0004040">
    <property type="term" value="F:amidase activity"/>
    <property type="evidence" value="ECO:0007669"/>
    <property type="project" value="InterPro"/>
</dbReference>
<proteinExistence type="predicted"/>
<dbReference type="Proteomes" id="UP001143474">
    <property type="component" value="Unassembled WGS sequence"/>
</dbReference>
<gene>
    <name evidence="4" type="ORF">GCM10017600_64030</name>
</gene>
<dbReference type="GO" id="GO:0071973">
    <property type="term" value="P:bacterial-type flagellum-dependent cell motility"/>
    <property type="evidence" value="ECO:0007669"/>
    <property type="project" value="TreeGrafter"/>
</dbReference>
<dbReference type="InterPro" id="IPR051056">
    <property type="entry name" value="Glycosyl_Hydrolase_73"/>
</dbReference>
<dbReference type="AlphaFoldDB" id="A0A9W6I7E0"/>
<sequence length="814" mass="88113">MDTSEDSDIFMSRIETPAGEQTGRWPLRDDVFTHAEELAGEEEHASADYGPEPELADYGPEPELADHGLELAEDPFAGRHPVSESIESTWPARSVRVSPGRLVVERHPMLAGHAGKPPDLVLKWNAMNDPSQVDVVVHLHGYSGHGRAMNLVRDKEPASGLDFGDPGNPAAQGRTSPTLFVLPRGHYFGGRSGMGYSFPALTGPGAVQALVNDALMRFGAETSSLVTMGRLILTAHSGGGAALMAILKHTDPDEVFAFDALYSSPEALIVWARRRIAQDSGALRVIYRAGEGTAAHSEQVHRAVRDAGLATFQVERTRVAHNDIPRRFGWRLLTDAAAQLADTGAPGAAARKENEEFFAETGWRFEDPESEHDELAFEELYGADGEDGEYAGHNGDAGYGGAVESYAPEELFVDEESGEVENEEWRLDREASGELWPSEHEAFPSGLVLTPVTGPTGHKEEHWDPYATGLPLYDTGPAVRRRKVSARFTVGELAGSGGQVADKARISVELVRCLQAIRDRLGKSVRISSGYRSWARNVRVYSGRQATMSRHCSGQAADISVVGMTGMEIAKVAIDVWGDKIGIGVGDRYAHIDVRGHWAVWTYFKGAADKQAKAEIEAYRAGRGTAGLGGTSAQSPPKQPTGEASAPHVVAFVRAFQQHARRSQDETGVPWLVTLGQAALESGWGKHAPRNNFFGIKAKASAPESSRQLLRTKEVLKRPNAVFPEVISVTPRPDGKYDYIVKDWFRAYESPAEAFSAHGAFLRNNKRYASAFAHLNDPYAFARAVAAAGYATAPSYASALTGVMRMIEHAAGGS</sequence>
<name>A0A9W6I7E0_9ACTN</name>
<feature type="region of interest" description="Disordered" evidence="2">
    <location>
        <begin position="625"/>
        <end position="644"/>
    </location>
</feature>